<dbReference type="Proteomes" id="UP001557470">
    <property type="component" value="Unassembled WGS sequence"/>
</dbReference>
<evidence type="ECO:0000313" key="3">
    <source>
        <dbReference type="EMBL" id="KAL1004806.1"/>
    </source>
</evidence>
<dbReference type="InterPro" id="IPR015938">
    <property type="entry name" value="Glycine_N-acyltransferase_N"/>
</dbReference>
<dbReference type="GO" id="GO:0016410">
    <property type="term" value="F:N-acyltransferase activity"/>
    <property type="evidence" value="ECO:0007669"/>
    <property type="project" value="UniProtKB-UniRule"/>
</dbReference>
<reference evidence="3 4" key="1">
    <citation type="submission" date="2024-06" db="EMBL/GenBank/DDBJ databases">
        <authorList>
            <person name="Pan Q."/>
            <person name="Wen M."/>
            <person name="Jouanno E."/>
            <person name="Zahm M."/>
            <person name="Klopp C."/>
            <person name="Cabau C."/>
            <person name="Louis A."/>
            <person name="Berthelot C."/>
            <person name="Parey E."/>
            <person name="Roest Crollius H."/>
            <person name="Montfort J."/>
            <person name="Robinson-Rechavi M."/>
            <person name="Bouchez O."/>
            <person name="Lampietro C."/>
            <person name="Lopez Roques C."/>
            <person name="Donnadieu C."/>
            <person name="Postlethwait J."/>
            <person name="Bobe J."/>
            <person name="Verreycken H."/>
            <person name="Guiguen Y."/>
        </authorList>
    </citation>
    <scope>NUCLEOTIDE SEQUENCE [LARGE SCALE GENOMIC DNA]</scope>
    <source>
        <strain evidence="3">Up_M1</strain>
        <tissue evidence="3">Testis</tissue>
    </source>
</reference>
<dbReference type="EMBL" id="JAGEUA010000002">
    <property type="protein sequence ID" value="KAL1004806.1"/>
    <property type="molecule type" value="Genomic_DNA"/>
</dbReference>
<evidence type="ECO:0000259" key="2">
    <source>
        <dbReference type="Pfam" id="PF06021"/>
    </source>
</evidence>
<accession>A0ABD0XUG5</accession>
<evidence type="ECO:0000313" key="4">
    <source>
        <dbReference type="Proteomes" id="UP001557470"/>
    </source>
</evidence>
<evidence type="ECO:0000256" key="1">
    <source>
        <dbReference type="RuleBase" id="RU368002"/>
    </source>
</evidence>
<sequence>MVTKLCVCLCGVGGAILLKMKILDTDEMQDAEIILQSHLPLCMQVFGFLFSINRNKPHALEVVVDSWPDFQVIICRPNMKNKDVKEFRKRVSFFCTDEEVFKRMVTEENAIDWSSDLLFCGVDIRDEPMLQEVYSSKGDNMKCLVPSHSLRLSDPTLLPQLNSRYVVHPAGAQRTGPCQSPDKQHVQETPCSGIPSVCCCRGGKHCVLQPLCQPGFY</sequence>
<dbReference type="AlphaFoldDB" id="A0ABD0XUG5"/>
<dbReference type="PANTHER" id="PTHR15298:SF17">
    <property type="entry name" value="GLYCINE N-ACYLTRANSFERASE-LIKE PROTEIN"/>
    <property type="match status" value="1"/>
</dbReference>
<protein>
    <recommendedName>
        <fullName evidence="1">Glycine N-acyltransferase-like protein</fullName>
        <ecNumber evidence="1">2.3.1.-</ecNumber>
    </recommendedName>
</protein>
<organism evidence="3 4">
    <name type="scientific">Umbra pygmaea</name>
    <name type="common">Eastern mudminnow</name>
    <dbReference type="NCBI Taxonomy" id="75934"/>
    <lineage>
        <taxon>Eukaryota</taxon>
        <taxon>Metazoa</taxon>
        <taxon>Chordata</taxon>
        <taxon>Craniata</taxon>
        <taxon>Vertebrata</taxon>
        <taxon>Euteleostomi</taxon>
        <taxon>Actinopterygii</taxon>
        <taxon>Neopterygii</taxon>
        <taxon>Teleostei</taxon>
        <taxon>Protacanthopterygii</taxon>
        <taxon>Esociformes</taxon>
        <taxon>Umbridae</taxon>
        <taxon>Umbra</taxon>
    </lineage>
</organism>
<proteinExistence type="inferred from homology"/>
<comment type="caution">
    <text evidence="3">The sequence shown here is derived from an EMBL/GenBank/DDBJ whole genome shotgun (WGS) entry which is preliminary data.</text>
</comment>
<dbReference type="Pfam" id="PF06021">
    <property type="entry name" value="Gly_acyl_tr_N"/>
    <property type="match status" value="1"/>
</dbReference>
<comment type="similarity">
    <text evidence="1">Belongs to the glycine N-acyltransferase family.</text>
</comment>
<feature type="domain" description="Glycine N-acyltransferase N-terminal" evidence="2">
    <location>
        <begin position="25"/>
        <end position="142"/>
    </location>
</feature>
<gene>
    <name evidence="3" type="ORF">UPYG_G00050850</name>
</gene>
<name>A0ABD0XUG5_UMBPY</name>
<keyword evidence="1" id="KW-0012">Acyltransferase</keyword>
<dbReference type="PANTHER" id="PTHR15298">
    <property type="entry name" value="L-COA N-ACYLTRANSFERASE-RELATED"/>
    <property type="match status" value="1"/>
</dbReference>
<dbReference type="InterPro" id="IPR010313">
    <property type="entry name" value="Glycine_N-acyltransferase"/>
</dbReference>
<keyword evidence="4" id="KW-1185">Reference proteome</keyword>
<dbReference type="EC" id="2.3.1.-" evidence="1"/>
<keyword evidence="1" id="KW-0808">Transferase</keyword>